<keyword evidence="5 11" id="KW-0067">ATP-binding</keyword>
<evidence type="ECO:0000256" key="3">
    <source>
        <dbReference type="ARBA" id="ARBA00022692"/>
    </source>
</evidence>
<comment type="caution">
    <text evidence="11">The sequence shown here is derived from an EMBL/GenBank/DDBJ whole genome shotgun (WGS) entry which is preliminary data.</text>
</comment>
<evidence type="ECO:0000256" key="6">
    <source>
        <dbReference type="ARBA" id="ARBA00022989"/>
    </source>
</evidence>
<organism evidence="11 12">
    <name type="scientific">Tectimicrobiota bacterium</name>
    <dbReference type="NCBI Taxonomy" id="2528274"/>
    <lineage>
        <taxon>Bacteria</taxon>
        <taxon>Pseudomonadati</taxon>
        <taxon>Nitrospinota/Tectimicrobiota group</taxon>
        <taxon>Candidatus Tectimicrobiota</taxon>
    </lineage>
</organism>
<dbReference type="PANTHER" id="PTHR43394:SF1">
    <property type="entry name" value="ATP-BINDING CASSETTE SUB-FAMILY B MEMBER 10, MITOCHONDRIAL"/>
    <property type="match status" value="1"/>
</dbReference>
<keyword evidence="6 8" id="KW-1133">Transmembrane helix</keyword>
<dbReference type="CDD" id="cd18564">
    <property type="entry name" value="ABC_6TM_exporter_like"/>
    <property type="match status" value="1"/>
</dbReference>
<dbReference type="PROSITE" id="PS50929">
    <property type="entry name" value="ABC_TM1F"/>
    <property type="match status" value="1"/>
</dbReference>
<dbReference type="SUPFAM" id="SSF52540">
    <property type="entry name" value="P-loop containing nucleoside triphosphate hydrolases"/>
    <property type="match status" value="1"/>
</dbReference>
<evidence type="ECO:0000259" key="9">
    <source>
        <dbReference type="PROSITE" id="PS50893"/>
    </source>
</evidence>
<comment type="subcellular location">
    <subcellularLocation>
        <location evidence="1">Cell membrane</location>
        <topology evidence="1">Multi-pass membrane protein</topology>
    </subcellularLocation>
</comment>
<feature type="transmembrane region" description="Helical" evidence="8">
    <location>
        <begin position="262"/>
        <end position="282"/>
    </location>
</feature>
<dbReference type="AlphaFoldDB" id="A0A932ZVT6"/>
<protein>
    <submittedName>
        <fullName evidence="11">ABC transporter ATP-binding protein</fullName>
    </submittedName>
</protein>
<dbReference type="InterPro" id="IPR011527">
    <property type="entry name" value="ABC1_TM_dom"/>
</dbReference>
<dbReference type="Gene3D" id="1.20.1560.10">
    <property type="entry name" value="ABC transporter type 1, transmembrane domain"/>
    <property type="match status" value="1"/>
</dbReference>
<dbReference type="InterPro" id="IPR017871">
    <property type="entry name" value="ABC_transporter-like_CS"/>
</dbReference>
<feature type="transmembrane region" description="Helical" evidence="8">
    <location>
        <begin position="146"/>
        <end position="170"/>
    </location>
</feature>
<dbReference type="FunFam" id="3.40.50.300:FF:000287">
    <property type="entry name" value="Multidrug ABC transporter ATP-binding protein"/>
    <property type="match status" value="1"/>
</dbReference>
<keyword evidence="3 8" id="KW-0812">Transmembrane</keyword>
<gene>
    <name evidence="11" type="ORF">HY618_07560</name>
</gene>
<feature type="transmembrane region" description="Helical" evidence="8">
    <location>
        <begin position="72"/>
        <end position="95"/>
    </location>
</feature>
<dbReference type="PROSITE" id="PS50893">
    <property type="entry name" value="ABC_TRANSPORTER_2"/>
    <property type="match status" value="1"/>
</dbReference>
<dbReference type="GO" id="GO:0005886">
    <property type="term" value="C:plasma membrane"/>
    <property type="evidence" value="ECO:0007669"/>
    <property type="project" value="UniProtKB-SubCell"/>
</dbReference>
<keyword evidence="7 8" id="KW-0472">Membrane</keyword>
<feature type="transmembrane region" description="Helical" evidence="8">
    <location>
        <begin position="12"/>
        <end position="31"/>
    </location>
</feature>
<reference evidence="11" key="1">
    <citation type="submission" date="2020-07" db="EMBL/GenBank/DDBJ databases">
        <title>Huge and variable diversity of episymbiotic CPR bacteria and DPANN archaea in groundwater ecosystems.</title>
        <authorList>
            <person name="He C.Y."/>
            <person name="Keren R."/>
            <person name="Whittaker M."/>
            <person name="Farag I.F."/>
            <person name="Doudna J."/>
            <person name="Cate J.H.D."/>
            <person name="Banfield J.F."/>
        </authorList>
    </citation>
    <scope>NUCLEOTIDE SEQUENCE</scope>
    <source>
        <strain evidence="11">NC_groundwater_1370_Ag_S-0.2um_69_93</strain>
    </source>
</reference>
<name>A0A932ZVT6_UNCTE</name>
<evidence type="ECO:0000256" key="4">
    <source>
        <dbReference type="ARBA" id="ARBA00022741"/>
    </source>
</evidence>
<dbReference type="SMART" id="SM00382">
    <property type="entry name" value="AAA"/>
    <property type="match status" value="1"/>
</dbReference>
<evidence type="ECO:0000256" key="1">
    <source>
        <dbReference type="ARBA" id="ARBA00004651"/>
    </source>
</evidence>
<accession>A0A932ZVT6</accession>
<feature type="domain" description="ABC transporter" evidence="9">
    <location>
        <begin position="352"/>
        <end position="586"/>
    </location>
</feature>
<dbReference type="Pfam" id="PF00664">
    <property type="entry name" value="ABC_membrane"/>
    <property type="match status" value="1"/>
</dbReference>
<evidence type="ECO:0000256" key="7">
    <source>
        <dbReference type="ARBA" id="ARBA00023136"/>
    </source>
</evidence>
<dbReference type="InterPro" id="IPR003593">
    <property type="entry name" value="AAA+_ATPase"/>
</dbReference>
<dbReference type="GO" id="GO:0005524">
    <property type="term" value="F:ATP binding"/>
    <property type="evidence" value="ECO:0007669"/>
    <property type="project" value="UniProtKB-KW"/>
</dbReference>
<dbReference type="EMBL" id="JACQRX010000329">
    <property type="protein sequence ID" value="MBI4252301.1"/>
    <property type="molecule type" value="Genomic_DNA"/>
</dbReference>
<dbReference type="InterPro" id="IPR003439">
    <property type="entry name" value="ABC_transporter-like_ATP-bd"/>
</dbReference>
<dbReference type="PANTHER" id="PTHR43394">
    <property type="entry name" value="ATP-DEPENDENT PERMEASE MDL1, MITOCHONDRIAL"/>
    <property type="match status" value="1"/>
</dbReference>
<dbReference type="GO" id="GO:0016887">
    <property type="term" value="F:ATP hydrolysis activity"/>
    <property type="evidence" value="ECO:0007669"/>
    <property type="project" value="InterPro"/>
</dbReference>
<dbReference type="InterPro" id="IPR036640">
    <property type="entry name" value="ABC1_TM_sf"/>
</dbReference>
<proteinExistence type="predicted"/>
<evidence type="ECO:0000256" key="8">
    <source>
        <dbReference type="SAM" id="Phobius"/>
    </source>
</evidence>
<feature type="domain" description="ABC transmembrane type-1" evidence="10">
    <location>
        <begin position="21"/>
        <end position="319"/>
    </location>
</feature>
<evidence type="ECO:0000259" key="10">
    <source>
        <dbReference type="PROSITE" id="PS50929"/>
    </source>
</evidence>
<dbReference type="GO" id="GO:0015421">
    <property type="term" value="F:ABC-type oligopeptide transporter activity"/>
    <property type="evidence" value="ECO:0007669"/>
    <property type="project" value="TreeGrafter"/>
</dbReference>
<dbReference type="InterPro" id="IPR027417">
    <property type="entry name" value="P-loop_NTPase"/>
</dbReference>
<dbReference type="Proteomes" id="UP000752292">
    <property type="component" value="Unassembled WGS sequence"/>
</dbReference>
<dbReference type="InterPro" id="IPR039421">
    <property type="entry name" value="Type_1_exporter"/>
</dbReference>
<evidence type="ECO:0000256" key="2">
    <source>
        <dbReference type="ARBA" id="ARBA00022448"/>
    </source>
</evidence>
<feature type="transmembrane region" description="Helical" evidence="8">
    <location>
        <begin position="288"/>
        <end position="307"/>
    </location>
</feature>
<evidence type="ECO:0000256" key="5">
    <source>
        <dbReference type="ARBA" id="ARBA00022840"/>
    </source>
</evidence>
<dbReference type="Pfam" id="PF00005">
    <property type="entry name" value="ABC_tran"/>
    <property type="match status" value="1"/>
</dbReference>
<evidence type="ECO:0000313" key="11">
    <source>
        <dbReference type="EMBL" id="MBI4252301.1"/>
    </source>
</evidence>
<keyword evidence="4" id="KW-0547">Nucleotide-binding</keyword>
<evidence type="ECO:0000313" key="12">
    <source>
        <dbReference type="Proteomes" id="UP000752292"/>
    </source>
</evidence>
<keyword evidence="2" id="KW-0813">Transport</keyword>
<dbReference type="PROSITE" id="PS00211">
    <property type="entry name" value="ABC_TRANSPORTER_1"/>
    <property type="match status" value="1"/>
</dbReference>
<dbReference type="SUPFAM" id="SSF90123">
    <property type="entry name" value="ABC transporter transmembrane region"/>
    <property type="match status" value="1"/>
</dbReference>
<feature type="transmembrane region" description="Helical" evidence="8">
    <location>
        <begin position="176"/>
        <end position="195"/>
    </location>
</feature>
<dbReference type="Gene3D" id="3.40.50.300">
    <property type="entry name" value="P-loop containing nucleotide triphosphate hydrolases"/>
    <property type="match status" value="1"/>
</dbReference>
<sequence length="601" mass="66257">MKTCRRLLRYLWPHRGQFGTVILTMFLGIALEVLKPWPMKLLLDQVLGQQPLPEGARGWLAHLPGSGGAEGLLLWVCVGTLGLFLLGWLMTLANLSSTVRLGQRMVYDLAADIFLHLQRLSLLFHSRRAVGDTVARVTGDAYCVNALVAGALLPALQSLIMLATMFVIMWRIEPAMTMLAMAVAPFLVLSIRIFGKPMQQRGRERRDLEGRMMAMVTQALSAIPAVQAFTREEVEQARFRSYAEQTVSAYERSAQADMWFKLFVGFVTAVGTAGIMYLGALYALEGRVTVGTIVLFLSYLQSLYAPLNAITYTASTIQDAAARAERVMEILDAPLDVEDRPDARDVRIRGRVRFEEVAFGYEKGRAALQGISFQAEPGGTMAIVGPTGAGKTTLVSLLVRFYDPWSGRITVDGEDIRRIRLRGLRGQVAIVLQESFIFPLTVAENIAYGRPQATREQIEAAAAAANADEFIRRLPEGYGTIIGERGATLSGGEKQRLSIARAFLKDAPILILDEPTSALDARTEGLLLDALNRLMENRTTFIIAHRLSTIRNADRILVLDRGRIVEAGSHAQLVALDGLYASLYRQQMEIARHEPIPAAGE</sequence>